<keyword evidence="4 5" id="KW-0472">Membrane</keyword>
<dbReference type="Gene3D" id="1.20.1540.10">
    <property type="entry name" value="Rhomboid-like"/>
    <property type="match status" value="1"/>
</dbReference>
<evidence type="ECO:0000313" key="7">
    <source>
        <dbReference type="EMBL" id="GAQ94754.1"/>
    </source>
</evidence>
<reference evidence="8" key="1">
    <citation type="submission" date="2016-01" db="EMBL/GenBank/DDBJ databases">
        <title>Draft genome sequence of Thermodesulfovibrio aggregans strain TGE-P1.</title>
        <authorList>
            <person name="Sekiguchi Y."/>
            <person name="Ohashi A."/>
            <person name="Matsuura N."/>
            <person name="Tourlousse M.D."/>
        </authorList>
    </citation>
    <scope>NUCLEOTIDE SEQUENCE [LARGE SCALE GENOMIC DNA]</scope>
    <source>
        <strain evidence="8">TGE-P1</strain>
    </source>
</reference>
<dbReference type="EMBL" id="BCNO01000001">
    <property type="protein sequence ID" value="GAQ94754.1"/>
    <property type="molecule type" value="Genomic_DNA"/>
</dbReference>
<feature type="domain" description="Peptidase S54 rhomboid" evidence="6">
    <location>
        <begin position="68"/>
        <end position="218"/>
    </location>
</feature>
<dbReference type="GO" id="GO:0016020">
    <property type="term" value="C:membrane"/>
    <property type="evidence" value="ECO:0007669"/>
    <property type="project" value="UniProtKB-SubCell"/>
</dbReference>
<keyword evidence="8" id="KW-1185">Reference proteome</keyword>
<protein>
    <submittedName>
        <fullName evidence="7">Membrane associated serine protease, rhomboid family</fullName>
    </submittedName>
</protein>
<evidence type="ECO:0000259" key="6">
    <source>
        <dbReference type="Pfam" id="PF01694"/>
    </source>
</evidence>
<feature type="transmembrane region" description="Helical" evidence="5">
    <location>
        <begin position="15"/>
        <end position="34"/>
    </location>
</feature>
<evidence type="ECO:0000256" key="2">
    <source>
        <dbReference type="ARBA" id="ARBA00022692"/>
    </source>
</evidence>
<organism evidence="7 8">
    <name type="scientific">Thermodesulfovibrio aggregans</name>
    <dbReference type="NCBI Taxonomy" id="86166"/>
    <lineage>
        <taxon>Bacteria</taxon>
        <taxon>Pseudomonadati</taxon>
        <taxon>Nitrospirota</taxon>
        <taxon>Thermodesulfovibrionia</taxon>
        <taxon>Thermodesulfovibrionales</taxon>
        <taxon>Thermodesulfovibrionaceae</taxon>
        <taxon>Thermodesulfovibrio</taxon>
    </lineage>
</organism>
<dbReference type="FunFam" id="1.20.1540.10:FF:000027">
    <property type="entry name" value="Rhomboid family intramembrane serine protease"/>
    <property type="match status" value="1"/>
</dbReference>
<feature type="transmembrane region" description="Helical" evidence="5">
    <location>
        <begin position="129"/>
        <end position="148"/>
    </location>
</feature>
<feature type="transmembrane region" description="Helical" evidence="5">
    <location>
        <begin position="105"/>
        <end position="123"/>
    </location>
</feature>
<dbReference type="GO" id="GO:0006508">
    <property type="term" value="P:proteolysis"/>
    <property type="evidence" value="ECO:0007669"/>
    <property type="project" value="UniProtKB-KW"/>
</dbReference>
<name>A0A0U9HRG9_9BACT</name>
<evidence type="ECO:0000256" key="4">
    <source>
        <dbReference type="ARBA" id="ARBA00023136"/>
    </source>
</evidence>
<evidence type="ECO:0000256" key="1">
    <source>
        <dbReference type="ARBA" id="ARBA00004141"/>
    </source>
</evidence>
<dbReference type="SUPFAM" id="SSF144091">
    <property type="entry name" value="Rhomboid-like"/>
    <property type="match status" value="1"/>
</dbReference>
<dbReference type="AlphaFoldDB" id="A0A0U9HRG9"/>
<proteinExistence type="predicted"/>
<keyword evidence="3 5" id="KW-1133">Transmembrane helix</keyword>
<evidence type="ECO:0000313" key="8">
    <source>
        <dbReference type="Proteomes" id="UP000054976"/>
    </source>
</evidence>
<dbReference type="InterPro" id="IPR050925">
    <property type="entry name" value="Rhomboid_protease_S54"/>
</dbReference>
<dbReference type="Proteomes" id="UP000054976">
    <property type="component" value="Unassembled WGS sequence"/>
</dbReference>
<feature type="transmembrane region" description="Helical" evidence="5">
    <location>
        <begin position="73"/>
        <end position="93"/>
    </location>
</feature>
<dbReference type="PANTHER" id="PTHR43731">
    <property type="entry name" value="RHOMBOID PROTEASE"/>
    <property type="match status" value="1"/>
</dbReference>
<feature type="transmembrane region" description="Helical" evidence="5">
    <location>
        <begin position="201"/>
        <end position="219"/>
    </location>
</feature>
<dbReference type="OrthoDB" id="9778341at2"/>
<dbReference type="RefSeq" id="WP_059176180.1">
    <property type="nucleotide sequence ID" value="NZ_BCNO01000001.1"/>
</dbReference>
<accession>A0A0U9HRG9</accession>
<keyword evidence="2 5" id="KW-0812">Transmembrane</keyword>
<sequence length="241" mass="28081">MIPIRDCLPRRYTPYMTWLIIALNSFIFIFELLLSKDDLDYLFHIFGVVPARYMLVDSLPFDPFYYLPFLTSMFLHGGWFHLISNMWVMWIFADNVEDKMGSFRFLIFYLLCGFGASWIHCLINPTSVIPTVGASGAISGVLGAYMIMFPHARVITLFPILFFPFFFAIPAIIYILMWFFIQLFSGLGSLLTPEDVGGVAWWAHVGGFIFGVVLHRIFVIKKRLRIYDDQFDYYCAWGRFL</sequence>
<evidence type="ECO:0000256" key="5">
    <source>
        <dbReference type="SAM" id="Phobius"/>
    </source>
</evidence>
<dbReference type="STRING" id="86166.TAGGR_1939"/>
<evidence type="ECO:0000256" key="3">
    <source>
        <dbReference type="ARBA" id="ARBA00022989"/>
    </source>
</evidence>
<keyword evidence="7" id="KW-0645">Protease</keyword>
<dbReference type="Pfam" id="PF01694">
    <property type="entry name" value="Rhomboid"/>
    <property type="match status" value="1"/>
</dbReference>
<dbReference type="GO" id="GO:0004252">
    <property type="term" value="F:serine-type endopeptidase activity"/>
    <property type="evidence" value="ECO:0007669"/>
    <property type="project" value="InterPro"/>
</dbReference>
<feature type="transmembrane region" description="Helical" evidence="5">
    <location>
        <begin position="160"/>
        <end position="181"/>
    </location>
</feature>
<dbReference type="PANTHER" id="PTHR43731:SF26">
    <property type="entry name" value="RHOMBOID-LIKE PROTEIN 10, CHLOROPLASTIC"/>
    <property type="match status" value="1"/>
</dbReference>
<dbReference type="InterPro" id="IPR022764">
    <property type="entry name" value="Peptidase_S54_rhomboid_dom"/>
</dbReference>
<dbReference type="InterPro" id="IPR035952">
    <property type="entry name" value="Rhomboid-like_sf"/>
</dbReference>
<keyword evidence="7" id="KW-0378">Hydrolase</keyword>
<comment type="caution">
    <text evidence="7">The sequence shown here is derived from an EMBL/GenBank/DDBJ whole genome shotgun (WGS) entry which is preliminary data.</text>
</comment>
<gene>
    <name evidence="7" type="ORF">TAGGR_1939</name>
</gene>
<comment type="subcellular location">
    <subcellularLocation>
        <location evidence="1">Membrane</location>
        <topology evidence="1">Multi-pass membrane protein</topology>
    </subcellularLocation>
</comment>